<dbReference type="Proteomes" id="UP000827724">
    <property type="component" value="Unassembled WGS sequence"/>
</dbReference>
<accession>A0A9P8QKX6</accession>
<dbReference type="AlphaFoldDB" id="A0A9P8QKX6"/>
<keyword evidence="2" id="KW-1185">Reference proteome</keyword>
<gene>
    <name evidence="1" type="ORF">Trco_003364</name>
</gene>
<reference evidence="1" key="1">
    <citation type="submission" date="2021-08" db="EMBL/GenBank/DDBJ databases">
        <title>Chromosome-Level Trichoderma cornu-damae using Hi-C Data.</title>
        <authorList>
            <person name="Kim C.S."/>
        </authorList>
    </citation>
    <scope>NUCLEOTIDE SEQUENCE</scope>
    <source>
        <strain evidence="1">KA19-0412C</strain>
    </source>
</reference>
<sequence>MSQSRFFFYQQPCTSILLPGEDKMCFQLASSKESRRLRRLLIRRWRSTTHGRIMTRRAFQWQRPQRLLALLSSSSRLLPAGNQPAVYLQDGVEMPLVVVVHAPMEIVLRRIKVRVVEKPVLEVDQQFALFGVSFGGRIAELDTDVAEPPGAAPVLGRFARFGRLGLGRGLVC</sequence>
<evidence type="ECO:0000313" key="1">
    <source>
        <dbReference type="EMBL" id="KAH6607051.1"/>
    </source>
</evidence>
<name>A0A9P8QKX6_9HYPO</name>
<organism evidence="1 2">
    <name type="scientific">Trichoderma cornu-damae</name>
    <dbReference type="NCBI Taxonomy" id="654480"/>
    <lineage>
        <taxon>Eukaryota</taxon>
        <taxon>Fungi</taxon>
        <taxon>Dikarya</taxon>
        <taxon>Ascomycota</taxon>
        <taxon>Pezizomycotina</taxon>
        <taxon>Sordariomycetes</taxon>
        <taxon>Hypocreomycetidae</taxon>
        <taxon>Hypocreales</taxon>
        <taxon>Hypocreaceae</taxon>
        <taxon>Trichoderma</taxon>
    </lineage>
</organism>
<comment type="caution">
    <text evidence="1">The sequence shown here is derived from an EMBL/GenBank/DDBJ whole genome shotgun (WGS) entry which is preliminary data.</text>
</comment>
<dbReference type="EMBL" id="JAIWOZ010000003">
    <property type="protein sequence ID" value="KAH6607051.1"/>
    <property type="molecule type" value="Genomic_DNA"/>
</dbReference>
<proteinExistence type="predicted"/>
<protein>
    <submittedName>
        <fullName evidence="1">Uncharacterized protein</fullName>
    </submittedName>
</protein>
<evidence type="ECO:0000313" key="2">
    <source>
        <dbReference type="Proteomes" id="UP000827724"/>
    </source>
</evidence>